<gene>
    <name evidence="1" type="ORF">MW7_005160</name>
</gene>
<keyword evidence="1" id="KW-0808">Transferase</keyword>
<protein>
    <submittedName>
        <fullName evidence="1">Sensor histidine kinase</fullName>
    </submittedName>
</protein>
<evidence type="ECO:0000313" key="1">
    <source>
        <dbReference type="EMBL" id="TMS58149.1"/>
    </source>
</evidence>
<name>A0ACD3SPN1_9BURK</name>
<evidence type="ECO:0000313" key="2">
    <source>
        <dbReference type="Proteomes" id="UP000004277"/>
    </source>
</evidence>
<keyword evidence="2" id="KW-1185">Reference proteome</keyword>
<dbReference type="Proteomes" id="UP000004277">
    <property type="component" value="Unassembled WGS sequence"/>
</dbReference>
<accession>A0ACD3SPN1</accession>
<reference evidence="1" key="1">
    <citation type="submission" date="2019-05" db="EMBL/GenBank/DDBJ databases">
        <title>Revised genome assembly of Burkholderiaceae (previously Ralstonia) sp. PBA.</title>
        <authorList>
            <person name="Gan H.M."/>
        </authorList>
    </citation>
    <scope>NUCLEOTIDE SEQUENCE</scope>
    <source>
        <strain evidence="1">PBA</strain>
    </source>
</reference>
<dbReference type="EMBL" id="AKCV02000015">
    <property type="protein sequence ID" value="TMS58149.1"/>
    <property type="molecule type" value="Genomic_DNA"/>
</dbReference>
<comment type="caution">
    <text evidence="1">The sequence shown here is derived from an EMBL/GenBank/DDBJ whole genome shotgun (WGS) entry which is preliminary data.</text>
</comment>
<keyword evidence="1" id="KW-0418">Kinase</keyword>
<sequence length="466" mass="51882">MRRLLPRNSLRSRLLGDLWKPLFCLLLLGAVAVFFLARHIGSSVYDRWLYDSAMTLAEQVRVEDGKAVLDLPKQAVEMFEWDQVDRIFSDVRSRRYGLIFRNSDLPPPPEELQPGQSRIFPHWVKGHAARVVAVAVPNPADPADVLVIQVAETMLKRNTLATDILVLVVPVLVVLALLVGIVVWRAVATGVRAVDQVVERLDSYGPDRLLPVGEITNAPAEVRPLLNAINQLIRRLSDLQDTQRRFIANAAHQLRTPLATLQVQTERALREPDAARHGQALSRVLKAVTRSRHLAHQLLMLARSEQSGEKALQMQEVDLAVLARDELERWIDSALQQHVDIGYDGPESGVEVYGEPVLLRELIGNLVDNAIRYGSVRDDGRRGGAVTLRLQVQPIMLVVEDDGPGIPPSERTLVLERFYRRRGAGGQGCGLGLSIAREIAQRHGARLVITDPPQGMGARVEIRFAR</sequence>
<organism evidence="1 2">
    <name type="scientific">Imbroritus primus</name>
    <dbReference type="NCBI Taxonomy" id="3058603"/>
    <lineage>
        <taxon>Bacteria</taxon>
        <taxon>Pseudomonadati</taxon>
        <taxon>Pseudomonadota</taxon>
        <taxon>Betaproteobacteria</taxon>
        <taxon>Burkholderiales</taxon>
        <taxon>Burkholderiaceae</taxon>
        <taxon>Imbroritus</taxon>
    </lineage>
</organism>
<proteinExistence type="predicted"/>